<dbReference type="EMBL" id="JBHTIR010000500">
    <property type="protein sequence ID" value="MFD0851467.1"/>
    <property type="molecule type" value="Genomic_DNA"/>
</dbReference>
<organism evidence="1 2">
    <name type="scientific">Actinomadura adrarensis</name>
    <dbReference type="NCBI Taxonomy" id="1819600"/>
    <lineage>
        <taxon>Bacteria</taxon>
        <taxon>Bacillati</taxon>
        <taxon>Actinomycetota</taxon>
        <taxon>Actinomycetes</taxon>
        <taxon>Streptosporangiales</taxon>
        <taxon>Thermomonosporaceae</taxon>
        <taxon>Actinomadura</taxon>
    </lineage>
</organism>
<reference evidence="2" key="1">
    <citation type="journal article" date="2019" name="Int. J. Syst. Evol. Microbiol.">
        <title>The Global Catalogue of Microorganisms (GCM) 10K type strain sequencing project: providing services to taxonomists for standard genome sequencing and annotation.</title>
        <authorList>
            <consortium name="The Broad Institute Genomics Platform"/>
            <consortium name="The Broad Institute Genome Sequencing Center for Infectious Disease"/>
            <person name="Wu L."/>
            <person name="Ma J."/>
        </authorList>
    </citation>
    <scope>NUCLEOTIDE SEQUENCE [LARGE SCALE GENOMIC DNA]</scope>
    <source>
        <strain evidence="2">JCM 31696</strain>
    </source>
</reference>
<protein>
    <submittedName>
        <fullName evidence="1">Uncharacterized protein</fullName>
    </submittedName>
</protein>
<evidence type="ECO:0000313" key="2">
    <source>
        <dbReference type="Proteomes" id="UP001597083"/>
    </source>
</evidence>
<keyword evidence="2" id="KW-1185">Reference proteome</keyword>
<name>A0ABW3CCA8_9ACTN</name>
<comment type="caution">
    <text evidence="1">The sequence shown here is derived from an EMBL/GenBank/DDBJ whole genome shotgun (WGS) entry which is preliminary data.</text>
</comment>
<evidence type="ECO:0000313" key="1">
    <source>
        <dbReference type="EMBL" id="MFD0851467.1"/>
    </source>
</evidence>
<proteinExistence type="predicted"/>
<sequence>MYTTREDTLRIAGSIDAWPSTAPAFHALVSVGVHLTMWRPVRAHGAGHAGRMMVESSVMWGASQRTRPWLQWYEDGVPHELTVPDVPVHRLLDDAAERL</sequence>
<feature type="non-terminal residue" evidence="1">
    <location>
        <position position="99"/>
    </location>
</feature>
<accession>A0ABW3CCA8</accession>
<dbReference type="Proteomes" id="UP001597083">
    <property type="component" value="Unassembled WGS sequence"/>
</dbReference>
<gene>
    <name evidence="1" type="ORF">ACFQ07_04515</name>
</gene>